<sequence>MRIPLSNVAEALSARLDGNPEIEITGAAEPARCGADQLALAMSPKYAEGLPQGLARAAILYEGADRATYGLETALFVTRPRLAMAHLSRLFDPGPEIAPGIHPTAVIDPSAEIGPDASIGPLVVIGSGVRIGARARIASHVSIAEGTRIGADVLIHSGARISGGAQIGDRVILHPNCTIGADGFAFVTERPSSVERVRDGLLDQIEPDPQEWTRLHSLGSVEIGDDVEVGACSSIDRGTIRATVIGRGTKIDNHVQIGHNVTVGEDCMICSMAGIAGSSRLGDRVVLAGKVGVNDNIFIGDDVLAGGAAKIFTNVPAGRVVLGNPAVKMSTNLETYKALRRLPRLLRDVAALKKAVPKPGQND</sequence>
<evidence type="ECO:0000313" key="10">
    <source>
        <dbReference type="Proteomes" id="UP000245680"/>
    </source>
</evidence>
<keyword evidence="6 7" id="KW-0012">Acyltransferase</keyword>
<dbReference type="InterPro" id="IPR018357">
    <property type="entry name" value="Hexapep_transf_CS"/>
</dbReference>
<evidence type="ECO:0000259" key="8">
    <source>
        <dbReference type="Pfam" id="PF04613"/>
    </source>
</evidence>
<keyword evidence="5 7" id="KW-0443">Lipid metabolism</keyword>
<gene>
    <name evidence="7" type="primary">lpxD</name>
    <name evidence="9" type="ORF">DKT77_00080</name>
</gene>
<keyword evidence="2 7" id="KW-0441">Lipid A biosynthesis</keyword>
<comment type="caution">
    <text evidence="9">The sequence shown here is derived from an EMBL/GenBank/DDBJ whole genome shotgun (WGS) entry which is preliminary data.</text>
</comment>
<dbReference type="Gene3D" id="2.160.10.10">
    <property type="entry name" value="Hexapeptide repeat proteins"/>
    <property type="match status" value="1"/>
</dbReference>
<evidence type="ECO:0000256" key="4">
    <source>
        <dbReference type="ARBA" id="ARBA00022737"/>
    </source>
</evidence>
<dbReference type="SUPFAM" id="SSF51161">
    <property type="entry name" value="Trimeric LpxA-like enzymes"/>
    <property type="match status" value="1"/>
</dbReference>
<dbReference type="Gene3D" id="3.40.1390.10">
    <property type="entry name" value="MurE/MurF, N-terminal domain"/>
    <property type="match status" value="1"/>
</dbReference>
<dbReference type="GO" id="GO:0016020">
    <property type="term" value="C:membrane"/>
    <property type="evidence" value="ECO:0007669"/>
    <property type="project" value="GOC"/>
</dbReference>
<dbReference type="UniPathway" id="UPA00973"/>
<proteinExistence type="inferred from homology"/>
<dbReference type="InterPro" id="IPR011004">
    <property type="entry name" value="Trimer_LpxA-like_sf"/>
</dbReference>
<dbReference type="OrthoDB" id="9784739at2"/>
<evidence type="ECO:0000256" key="3">
    <source>
        <dbReference type="ARBA" id="ARBA00022679"/>
    </source>
</evidence>
<feature type="domain" description="UDP-3-O-[3-hydroxymyristoyl] glucosamine N-acyltransferase non-repeat region" evidence="8">
    <location>
        <begin position="22"/>
        <end position="90"/>
    </location>
</feature>
<keyword evidence="4 7" id="KW-0677">Repeat</keyword>
<feature type="active site" description="Proton acceptor" evidence="7">
    <location>
        <position position="259"/>
    </location>
</feature>
<dbReference type="InterPro" id="IPR007691">
    <property type="entry name" value="LpxD"/>
</dbReference>
<dbReference type="PANTHER" id="PTHR43378">
    <property type="entry name" value="UDP-3-O-ACYLGLUCOSAMINE N-ACYLTRANSFERASE"/>
    <property type="match status" value="1"/>
</dbReference>
<keyword evidence="3 7" id="KW-0808">Transferase</keyword>
<name>A0A2V2LI95_9RHOB</name>
<dbReference type="CDD" id="cd03352">
    <property type="entry name" value="LbH_LpxD"/>
    <property type="match status" value="1"/>
</dbReference>
<dbReference type="Pfam" id="PF04613">
    <property type="entry name" value="LpxD"/>
    <property type="match status" value="1"/>
</dbReference>
<dbReference type="EC" id="2.3.1.191" evidence="7"/>
<dbReference type="RefSeq" id="WP_109809701.1">
    <property type="nucleotide sequence ID" value="NZ_QGKU01000002.1"/>
</dbReference>
<dbReference type="Proteomes" id="UP000245680">
    <property type="component" value="Unassembled WGS sequence"/>
</dbReference>
<dbReference type="NCBIfam" id="NF002060">
    <property type="entry name" value="PRK00892.1"/>
    <property type="match status" value="1"/>
</dbReference>
<dbReference type="AlphaFoldDB" id="A0A2V2LI95"/>
<accession>A0A2V2LI95</accession>
<evidence type="ECO:0000256" key="1">
    <source>
        <dbReference type="ARBA" id="ARBA00022516"/>
    </source>
</evidence>
<evidence type="ECO:0000256" key="5">
    <source>
        <dbReference type="ARBA" id="ARBA00023098"/>
    </source>
</evidence>
<keyword evidence="1 7" id="KW-0444">Lipid biosynthesis</keyword>
<evidence type="ECO:0000313" key="9">
    <source>
        <dbReference type="EMBL" id="PWR04642.1"/>
    </source>
</evidence>
<protein>
    <recommendedName>
        <fullName evidence="7">UDP-3-O-acylglucosamine N-acyltransferase</fullName>
        <ecNumber evidence="7">2.3.1.191</ecNumber>
    </recommendedName>
</protein>
<comment type="pathway">
    <text evidence="7">Bacterial outer membrane biogenesis; LPS lipid A biosynthesis.</text>
</comment>
<dbReference type="Pfam" id="PF00132">
    <property type="entry name" value="Hexapep"/>
    <property type="match status" value="3"/>
</dbReference>
<evidence type="ECO:0000256" key="7">
    <source>
        <dbReference type="HAMAP-Rule" id="MF_00523"/>
    </source>
</evidence>
<evidence type="ECO:0000256" key="6">
    <source>
        <dbReference type="ARBA" id="ARBA00023315"/>
    </source>
</evidence>
<dbReference type="GO" id="GO:0016410">
    <property type="term" value="F:N-acyltransferase activity"/>
    <property type="evidence" value="ECO:0007669"/>
    <property type="project" value="InterPro"/>
</dbReference>
<dbReference type="PROSITE" id="PS00101">
    <property type="entry name" value="HEXAPEP_TRANSFERASES"/>
    <property type="match status" value="2"/>
</dbReference>
<comment type="similarity">
    <text evidence="7">Belongs to the transferase hexapeptide repeat family. LpxD subfamily.</text>
</comment>
<organism evidence="9 10">
    <name type="scientific">Meridianimarinicoccus roseus</name>
    <dbReference type="NCBI Taxonomy" id="2072018"/>
    <lineage>
        <taxon>Bacteria</taxon>
        <taxon>Pseudomonadati</taxon>
        <taxon>Pseudomonadota</taxon>
        <taxon>Alphaproteobacteria</taxon>
        <taxon>Rhodobacterales</taxon>
        <taxon>Paracoccaceae</taxon>
        <taxon>Meridianimarinicoccus</taxon>
    </lineage>
</organism>
<comment type="catalytic activity">
    <reaction evidence="7">
        <text>a UDP-3-O-[(3R)-3-hydroxyacyl]-alpha-D-glucosamine + a (3R)-hydroxyacyl-[ACP] = a UDP-2-N,3-O-bis[(3R)-3-hydroxyacyl]-alpha-D-glucosamine + holo-[ACP] + H(+)</text>
        <dbReference type="Rhea" id="RHEA:53836"/>
        <dbReference type="Rhea" id="RHEA-COMP:9685"/>
        <dbReference type="Rhea" id="RHEA-COMP:9945"/>
        <dbReference type="ChEBI" id="CHEBI:15378"/>
        <dbReference type="ChEBI" id="CHEBI:64479"/>
        <dbReference type="ChEBI" id="CHEBI:78827"/>
        <dbReference type="ChEBI" id="CHEBI:137740"/>
        <dbReference type="ChEBI" id="CHEBI:137748"/>
        <dbReference type="EC" id="2.3.1.191"/>
    </reaction>
</comment>
<dbReference type="HAMAP" id="MF_00523">
    <property type="entry name" value="LpxD"/>
    <property type="match status" value="1"/>
</dbReference>
<dbReference type="GO" id="GO:0103118">
    <property type="term" value="F:UDP-3-O-[(3R)-3-hydroxyacyl]-glucosamine N-acyltransferase activity"/>
    <property type="evidence" value="ECO:0007669"/>
    <property type="project" value="UniProtKB-EC"/>
</dbReference>
<reference evidence="9 10" key="1">
    <citation type="submission" date="2018-05" db="EMBL/GenBank/DDBJ databases">
        <title>Rhodobacteraceae gen. nov., sp. nov. isolated from sea water.</title>
        <authorList>
            <person name="Ren Y."/>
        </authorList>
    </citation>
    <scope>NUCLEOTIDE SEQUENCE [LARGE SCALE GENOMIC DNA]</scope>
    <source>
        <strain evidence="9 10">TG-679</strain>
    </source>
</reference>
<evidence type="ECO:0000256" key="2">
    <source>
        <dbReference type="ARBA" id="ARBA00022556"/>
    </source>
</evidence>
<comment type="subunit">
    <text evidence="7">Homotrimer.</text>
</comment>
<keyword evidence="10" id="KW-1185">Reference proteome</keyword>
<dbReference type="GO" id="GO:0009245">
    <property type="term" value="P:lipid A biosynthetic process"/>
    <property type="evidence" value="ECO:0007669"/>
    <property type="project" value="UniProtKB-UniRule"/>
</dbReference>
<dbReference type="InterPro" id="IPR020573">
    <property type="entry name" value="UDP_GlcNAc_AcTrfase_non-rep"/>
</dbReference>
<dbReference type="PANTHER" id="PTHR43378:SF2">
    <property type="entry name" value="UDP-3-O-ACYLGLUCOSAMINE N-ACYLTRANSFERASE 1, MITOCHONDRIAL-RELATED"/>
    <property type="match status" value="1"/>
</dbReference>
<comment type="function">
    <text evidence="7">Catalyzes the N-acylation of UDP-3-O-acylglucosamine using 3-hydroxyacyl-ACP as the acyl donor. Is involved in the biosynthesis of lipid A, a phosphorylated glycolipid that anchors the lipopolysaccharide to the outer membrane of the cell.</text>
</comment>
<dbReference type="InterPro" id="IPR001451">
    <property type="entry name" value="Hexapep"/>
</dbReference>
<dbReference type="EMBL" id="QGKU01000002">
    <property type="protein sequence ID" value="PWR04642.1"/>
    <property type="molecule type" value="Genomic_DNA"/>
</dbReference>